<evidence type="ECO:0008006" key="5">
    <source>
        <dbReference type="Google" id="ProtNLM"/>
    </source>
</evidence>
<dbReference type="AlphaFoldDB" id="A0A317DSU9"/>
<accession>A0A317DSU9</accession>
<dbReference type="EMBL" id="QGLF01000008">
    <property type="protein sequence ID" value="PWR17767.1"/>
    <property type="molecule type" value="Genomic_DNA"/>
</dbReference>
<evidence type="ECO:0000256" key="2">
    <source>
        <dbReference type="SAM" id="SignalP"/>
    </source>
</evidence>
<name>A0A317DSU9_9PROT</name>
<evidence type="ECO:0000313" key="4">
    <source>
        <dbReference type="Proteomes" id="UP000246077"/>
    </source>
</evidence>
<protein>
    <recommendedName>
        <fullName evidence="5">DUF3613 domain-containing protein</fullName>
    </recommendedName>
</protein>
<feature type="signal peptide" evidence="2">
    <location>
        <begin position="1"/>
        <end position="32"/>
    </location>
</feature>
<keyword evidence="4" id="KW-1185">Reference proteome</keyword>
<evidence type="ECO:0000313" key="3">
    <source>
        <dbReference type="EMBL" id="PWR17767.1"/>
    </source>
</evidence>
<dbReference type="Proteomes" id="UP000246077">
    <property type="component" value="Unassembled WGS sequence"/>
</dbReference>
<reference evidence="4" key="1">
    <citation type="submission" date="2018-05" db="EMBL/GenBank/DDBJ databases">
        <title>Zavarzinia sp. HR-AS.</title>
        <authorList>
            <person name="Lee Y."/>
            <person name="Jeon C.O."/>
        </authorList>
    </citation>
    <scope>NUCLEOTIDE SEQUENCE [LARGE SCALE GENOMIC DNA]</scope>
    <source>
        <strain evidence="4">DSM 1231</strain>
    </source>
</reference>
<organism evidence="3 4">
    <name type="scientific">Zavarzinia compransoris</name>
    <dbReference type="NCBI Taxonomy" id="1264899"/>
    <lineage>
        <taxon>Bacteria</taxon>
        <taxon>Pseudomonadati</taxon>
        <taxon>Pseudomonadota</taxon>
        <taxon>Alphaproteobacteria</taxon>
        <taxon>Rhodospirillales</taxon>
        <taxon>Zavarziniaceae</taxon>
        <taxon>Zavarzinia</taxon>
    </lineage>
</organism>
<gene>
    <name evidence="3" type="ORF">DKG75_21725</name>
</gene>
<keyword evidence="2" id="KW-0732">Signal</keyword>
<sequence length="113" mass="10818">MKKIAVARPLALALALAGGILPVALAPLPSQAQSGPTELGTGASPTLPALPPFARTRSVLQAQHAAPGGRTVTSGAEAGKVYENYLGSVGKGGAGASAVKLSAGGTSSSSSGN</sequence>
<feature type="region of interest" description="Disordered" evidence="1">
    <location>
        <begin position="31"/>
        <end position="51"/>
    </location>
</feature>
<dbReference type="RefSeq" id="WP_109923295.1">
    <property type="nucleotide sequence ID" value="NZ_QGLF01000008.1"/>
</dbReference>
<evidence type="ECO:0000256" key="1">
    <source>
        <dbReference type="SAM" id="MobiDB-lite"/>
    </source>
</evidence>
<comment type="caution">
    <text evidence="3">The sequence shown here is derived from an EMBL/GenBank/DDBJ whole genome shotgun (WGS) entry which is preliminary data.</text>
</comment>
<feature type="chain" id="PRO_5016260554" description="DUF3613 domain-containing protein" evidence="2">
    <location>
        <begin position="33"/>
        <end position="113"/>
    </location>
</feature>
<proteinExistence type="predicted"/>